<evidence type="ECO:0000256" key="1">
    <source>
        <dbReference type="SAM" id="Coils"/>
    </source>
</evidence>
<keyword evidence="1" id="KW-0175">Coiled coil</keyword>
<feature type="coiled-coil region" evidence="1">
    <location>
        <begin position="550"/>
        <end position="730"/>
    </location>
</feature>
<feature type="coiled-coil region" evidence="1">
    <location>
        <begin position="765"/>
        <end position="1083"/>
    </location>
</feature>
<dbReference type="GeneID" id="94837728"/>
<sequence>MAFLTKFLAPEPTESDEEFLTRRLNDFMNGNTQGNVLDDILQYSRQYKRIIGIKAWTFLVESLSSYKRDTENQYKILRILNELVNDESLEANSISGYIVNDEDAFVKIMECLSSNESNIRGITLTLLKNFLRLQISKVQTIFISNSRVQQLVLGLKDDPSDMIRSNFYYVIPSLVKDNSDIQQLIAFQLVDALAERIVNSPDIITVIQSLIEGSPMAMKLFVQTGHMIKLLPSIKTGDKNSISLLTLLFKSSEAAHFRQYIQGDLISTIIDQSISPNNQRSNFLNLLGYIIKGDQELCSSINEKLENVLEIAMNSNDQTEEESVLFCLECYTIKLSMNLAEAICVKMSSKTAEILENYKNTPKPVISLLSIGCSCLISNHDSLTLFYGTNLSSGKCFFTHTIEILAVMSIDMVDLLTNLLKFASAAVWESQNASKYFVSTLSTFQREDKQSSLVFLISLCQRDIDISIRNVACLLVLELLLFKPDDDSFSQLITAIKSHIGINEIISILDSYSKVYIENEEQSQWGEFVAEAYRNVRVNKDGLLNQQVEIKSSSAAIASLQSQLSEATQENKELKESNTTLQADLDKNQEMIEDLEKQIEELSQANFMYENALTQCNTEKDQLEEELENLRSKFGCISNSNNFSGSNSNELEQKYELLQTQFNEMKENLSKEIENLKNENQLLKEKIQSSDAANEYMKENEDLRIQLKRAQQHIQELSQTDEELKQAKAELAKFYIGSNSSTSSFTPNTNTILNNNSSDSQLIEKDQRIQELEKTEKENEKLIAQINQENDEMKANSIALENTNKSLTNEISQLKVAQTQLIEKHNEEIQNLQNMNANTETELIEAMEKNEEYEKIINEKKSKIKQLKNDMNKGISNKDNETLLNQIQTLNEELSQTKEQNNLLLTEKSKSSTKIEELEIANQSLKEMTEQLTSQLNSNNDNNESDSLNEKIQLLENDKIEFENKIIQLNSELKNEIDQNENYISEIESLKKKITSLGDENSEKLSKYEKQIIDLKNNNIQKDELIETMKTQLDEKNSIQEEFGSLEQNRFITDSIDQYKLQISEKESIISSLNDEYERLKTTTATRIDDMQNQINVLLESSNRKPEETEKDKKIFEMVNELRTKQDELKEKEIEIQILQDKVSNLEWLSETVQTGEQNSKEEIQKLLNETEEKQHSLIQKEQQIKQLTDEINSYKQKIEESSNSIASLKNEMETLKDQIKTLKQESESIKQENETLKNVNQNVNVQLETAKKENETLQRQNKDLQASNHMVKDINTYKLTNQFKEYQVMLNDKNSEISSLQNQIKDFNRAKENLEKQISKSQKQIELKNNEINSLKTELDKLNQVNLTKDNIEGSLEKDSLKSTISDLTAKIIDLQKQLSEKEIQIFNFQEELQKASTNNFQKVRLEQQINDKDRKIASLETQIAYNQEISKSKDFQIALLQKQIDESQNNERNAQTQRQKDQINKDLLISQLQNEVTDLKTQNRLLEEQKNQILKQQKHLIQSDASNDEQLIHMETKMHSLEIENERLKKENSKLTVIKNESLNRETQMQSLIKEMENKDRLIDELKKSQIELAKKCKGKIKNYKTKINSFESQRSEEIGAKNSEIRNLSSKVIELQSRIDVGNDVTPEISELSFMLNNSNNPYDFSFSFNDDSIHNSIGNMSNIEALRNAKNRVSYLLQDYHTLRSKSELQEQELQQSRIQQQRQNEKIQNLKKRLAKEILRNQKTQQSELIRLNTVDDDRMTVQRLKDDLNKAHKELNALQVKHQSALRLIGQLWTQNQSIVKKQPTDL</sequence>
<dbReference type="EMBL" id="MLAK01000670">
    <property type="protein sequence ID" value="OHT08370.1"/>
    <property type="molecule type" value="Genomic_DNA"/>
</dbReference>
<comment type="caution">
    <text evidence="2">The sequence shown here is derived from an EMBL/GenBank/DDBJ whole genome shotgun (WGS) entry which is preliminary data.</text>
</comment>
<feature type="coiled-coil region" evidence="1">
    <location>
        <begin position="1115"/>
        <end position="1596"/>
    </location>
</feature>
<evidence type="ECO:0000313" key="2">
    <source>
        <dbReference type="EMBL" id="OHT08370.1"/>
    </source>
</evidence>
<protein>
    <submittedName>
        <fullName evidence="2">Uncharacterized protein</fullName>
    </submittedName>
</protein>
<accession>A0A1J4KBM7</accession>
<dbReference type="PANTHER" id="PTHR23159:SF31">
    <property type="entry name" value="CENTROSOME-ASSOCIATED PROTEIN CEP250 ISOFORM X1"/>
    <property type="match status" value="1"/>
</dbReference>
<reference evidence="2" key="1">
    <citation type="submission" date="2016-10" db="EMBL/GenBank/DDBJ databases">
        <authorList>
            <person name="Benchimol M."/>
            <person name="Almeida L.G."/>
            <person name="Vasconcelos A.T."/>
            <person name="Perreira-Neves A."/>
            <person name="Rosa I.A."/>
            <person name="Tasca T."/>
            <person name="Bogo M.R."/>
            <person name="de Souza W."/>
        </authorList>
    </citation>
    <scope>NUCLEOTIDE SEQUENCE [LARGE SCALE GENOMIC DNA]</scope>
    <source>
        <strain evidence="2">K</strain>
    </source>
</reference>
<dbReference type="InterPro" id="IPR016024">
    <property type="entry name" value="ARM-type_fold"/>
</dbReference>
<keyword evidence="3" id="KW-1185">Reference proteome</keyword>
<proteinExistence type="predicted"/>
<dbReference type="Gene3D" id="1.10.287.1490">
    <property type="match status" value="2"/>
</dbReference>
<evidence type="ECO:0000313" key="3">
    <source>
        <dbReference type="Proteomes" id="UP000179807"/>
    </source>
</evidence>
<gene>
    <name evidence="2" type="ORF">TRFO_23213</name>
</gene>
<name>A0A1J4KBM7_9EUKA</name>
<feature type="coiled-coil region" evidence="1">
    <location>
        <begin position="1693"/>
        <end position="1767"/>
    </location>
</feature>
<dbReference type="RefSeq" id="XP_068361506.1">
    <property type="nucleotide sequence ID" value="XM_068503024.1"/>
</dbReference>
<dbReference type="SUPFAM" id="SSF48371">
    <property type="entry name" value="ARM repeat"/>
    <property type="match status" value="1"/>
</dbReference>
<dbReference type="Proteomes" id="UP000179807">
    <property type="component" value="Unassembled WGS sequence"/>
</dbReference>
<dbReference type="VEuPathDB" id="TrichDB:TRFO_23213"/>
<dbReference type="OrthoDB" id="40048at2759"/>
<dbReference type="PANTHER" id="PTHR23159">
    <property type="entry name" value="CENTROSOMAL PROTEIN 2"/>
    <property type="match status" value="1"/>
</dbReference>
<organism evidence="2 3">
    <name type="scientific">Tritrichomonas foetus</name>
    <dbReference type="NCBI Taxonomy" id="1144522"/>
    <lineage>
        <taxon>Eukaryota</taxon>
        <taxon>Metamonada</taxon>
        <taxon>Parabasalia</taxon>
        <taxon>Tritrichomonadida</taxon>
        <taxon>Tritrichomonadidae</taxon>
        <taxon>Tritrichomonas</taxon>
    </lineage>
</organism>